<dbReference type="PANTHER" id="PTHR11360">
    <property type="entry name" value="MONOCARBOXYLATE TRANSPORTER"/>
    <property type="match status" value="1"/>
</dbReference>
<organism evidence="7 8">
    <name type="scientific">Candidatus Hakubella thermalkaliphila</name>
    <dbReference type="NCBI Taxonomy" id="2754717"/>
    <lineage>
        <taxon>Bacteria</taxon>
        <taxon>Bacillati</taxon>
        <taxon>Actinomycetota</taxon>
        <taxon>Actinomycetota incertae sedis</taxon>
        <taxon>Candidatus Hakubellales</taxon>
        <taxon>Candidatus Hakubellaceae</taxon>
        <taxon>Candidatus Hakubella</taxon>
    </lineage>
</organism>
<feature type="transmembrane region" description="Helical" evidence="5">
    <location>
        <begin position="61"/>
        <end position="82"/>
    </location>
</feature>
<evidence type="ECO:0000256" key="2">
    <source>
        <dbReference type="ARBA" id="ARBA00022692"/>
    </source>
</evidence>
<evidence type="ECO:0000313" key="8">
    <source>
        <dbReference type="Proteomes" id="UP000588083"/>
    </source>
</evidence>
<dbReference type="Pfam" id="PF07690">
    <property type="entry name" value="MFS_1"/>
    <property type="match status" value="1"/>
</dbReference>
<dbReference type="InterPro" id="IPR050327">
    <property type="entry name" value="Proton-linked_MCT"/>
</dbReference>
<comment type="subcellular location">
    <subcellularLocation>
        <location evidence="1">Cell membrane</location>
        <topology evidence="1">Multi-pass membrane protein</topology>
    </subcellularLocation>
</comment>
<dbReference type="AlphaFoldDB" id="A0A6V8PKG3"/>
<dbReference type="InterPro" id="IPR020846">
    <property type="entry name" value="MFS_dom"/>
</dbReference>
<dbReference type="Proteomes" id="UP000588083">
    <property type="component" value="Unassembled WGS sequence"/>
</dbReference>
<keyword evidence="3 5" id="KW-1133">Transmembrane helix</keyword>
<accession>A0A6V8PKG3</accession>
<evidence type="ECO:0000313" key="7">
    <source>
        <dbReference type="EMBL" id="GFP31351.1"/>
    </source>
</evidence>
<evidence type="ECO:0000256" key="3">
    <source>
        <dbReference type="ARBA" id="ARBA00022989"/>
    </source>
</evidence>
<dbReference type="Gene3D" id="1.20.1250.20">
    <property type="entry name" value="MFS general substrate transporter like domains"/>
    <property type="match status" value="1"/>
</dbReference>
<proteinExistence type="predicted"/>
<protein>
    <submittedName>
        <fullName evidence="7">MFS transporter, OFA family, oxalate/formate antiporter</fullName>
    </submittedName>
</protein>
<evidence type="ECO:0000256" key="1">
    <source>
        <dbReference type="ARBA" id="ARBA00004651"/>
    </source>
</evidence>
<reference evidence="7 8" key="1">
    <citation type="journal article" date="2020" name="Front. Microbiol.">
        <title>Single-cell genomics of novel Actinobacteria with the Wood-Ljungdahl pathway discovered in a serpentinizing system.</title>
        <authorList>
            <person name="Merino N."/>
            <person name="Kawai M."/>
            <person name="Boyd E.S."/>
            <person name="Colman D.R."/>
            <person name="McGlynn S.E."/>
            <person name="Nealson K.H."/>
            <person name="Kurokawa K."/>
            <person name="Hongoh Y."/>
        </authorList>
    </citation>
    <scope>NUCLEOTIDE SEQUENCE [LARGE SCALE GENOMIC DNA]</scope>
    <source>
        <strain evidence="7 8">S34</strain>
    </source>
</reference>
<sequence>MSNSQNFASPPRWLGVDLVKNRWIFPFLGLFTTLMGGAAYAFSVFILPLEAEFGWVRADTVLAFSVCMFVFGILMAVGGYFVDKYGPKKPFVLGAALMIASQVLSSQITTLTGLVLTYGVVLGIGIGLTYTSATIALTSRWYPEREKRSLMIGVAVVGFGLGAVVAAPLWAAGIAAYGWRTTYMLTGGVFAVVLGVIATIIQFPPINYQFSADKGWHRRITFFMRCGHFCVWRYTSCEREIVGMRQRCPLSGRQYGLIWVTLPTVLPQLRKS</sequence>
<name>A0A6V8PKG3_9ACTN</name>
<dbReference type="GO" id="GO:0022857">
    <property type="term" value="F:transmembrane transporter activity"/>
    <property type="evidence" value="ECO:0007669"/>
    <property type="project" value="InterPro"/>
</dbReference>
<keyword evidence="8" id="KW-1185">Reference proteome</keyword>
<feature type="transmembrane region" description="Helical" evidence="5">
    <location>
        <begin position="150"/>
        <end position="177"/>
    </location>
</feature>
<keyword evidence="4 5" id="KW-0472">Membrane</keyword>
<comment type="caution">
    <text evidence="7">The sequence shown here is derived from an EMBL/GenBank/DDBJ whole genome shotgun (WGS) entry which is preliminary data.</text>
</comment>
<dbReference type="SUPFAM" id="SSF103473">
    <property type="entry name" value="MFS general substrate transporter"/>
    <property type="match status" value="1"/>
</dbReference>
<gene>
    <name evidence="7" type="ORF">HKBW3S34_02271</name>
</gene>
<evidence type="ECO:0000259" key="6">
    <source>
        <dbReference type="PROSITE" id="PS50850"/>
    </source>
</evidence>
<evidence type="ECO:0000256" key="4">
    <source>
        <dbReference type="ARBA" id="ARBA00023136"/>
    </source>
</evidence>
<feature type="transmembrane region" description="Helical" evidence="5">
    <location>
        <begin position="115"/>
        <end position="138"/>
    </location>
</feature>
<dbReference type="InterPro" id="IPR011701">
    <property type="entry name" value="MFS"/>
</dbReference>
<evidence type="ECO:0000256" key="5">
    <source>
        <dbReference type="SAM" id="Phobius"/>
    </source>
</evidence>
<feature type="transmembrane region" description="Helical" evidence="5">
    <location>
        <begin position="23"/>
        <end position="49"/>
    </location>
</feature>
<keyword evidence="2 5" id="KW-0812">Transmembrane</keyword>
<dbReference type="PROSITE" id="PS50850">
    <property type="entry name" value="MFS"/>
    <property type="match status" value="1"/>
</dbReference>
<feature type="domain" description="Major facilitator superfamily (MFS) profile" evidence="6">
    <location>
        <begin position="22"/>
        <end position="272"/>
    </location>
</feature>
<feature type="transmembrane region" description="Helical" evidence="5">
    <location>
        <begin position="183"/>
        <end position="201"/>
    </location>
</feature>
<dbReference type="InterPro" id="IPR036259">
    <property type="entry name" value="MFS_trans_sf"/>
</dbReference>
<dbReference type="EMBL" id="BLRZ01000276">
    <property type="protein sequence ID" value="GFP31351.1"/>
    <property type="molecule type" value="Genomic_DNA"/>
</dbReference>
<dbReference type="GO" id="GO:0005886">
    <property type="term" value="C:plasma membrane"/>
    <property type="evidence" value="ECO:0007669"/>
    <property type="project" value="UniProtKB-SubCell"/>
</dbReference>